<sequence>MKGDWILCLIASLLPWVQGMVNLTCVSCPFGSPKCEANCTAPQTTCVSLTEANTLGGNVSPNREYKGCIDSPYCRPLTFTLTTAAGRHTQSNMACCSTNMCNAILSLNVPPVGTLENGISCPACESYNQKECEIKSHVACIGNEEKCITLAGDSIEKSTNQSFTIKGCATTNACDLKQNDLVPFGGKIYKLSMKAACTDRGTWGVISSSGIIFSSLAGVLFMQNLS</sequence>
<evidence type="ECO:0000313" key="7">
    <source>
        <dbReference type="Proteomes" id="UP000504612"/>
    </source>
</evidence>
<evidence type="ECO:0000259" key="6">
    <source>
        <dbReference type="Pfam" id="PF00021"/>
    </source>
</evidence>
<accession>A0A6J1VBH9</accession>
<feature type="signal peptide" evidence="5">
    <location>
        <begin position="1"/>
        <end position="19"/>
    </location>
</feature>
<dbReference type="GO" id="GO:0005576">
    <property type="term" value="C:extracellular region"/>
    <property type="evidence" value="ECO:0007669"/>
    <property type="project" value="UniProtKB-SubCell"/>
</dbReference>
<dbReference type="InterPro" id="IPR016054">
    <property type="entry name" value="LY6_UPA_recep-like"/>
</dbReference>
<gene>
    <name evidence="8" type="primary">LOC113421176</name>
</gene>
<dbReference type="Pfam" id="PF00021">
    <property type="entry name" value="UPAR_LY6"/>
    <property type="match status" value="2"/>
</dbReference>
<dbReference type="GeneID" id="113421176"/>
<dbReference type="InterPro" id="IPR050918">
    <property type="entry name" value="CNF-like_PLA2_Inhibitor"/>
</dbReference>
<evidence type="ECO:0000256" key="4">
    <source>
        <dbReference type="SAM" id="Phobius"/>
    </source>
</evidence>
<keyword evidence="2" id="KW-0964">Secreted</keyword>
<dbReference type="Gene3D" id="2.10.60.10">
    <property type="entry name" value="CD59"/>
    <property type="match status" value="2"/>
</dbReference>
<dbReference type="PANTHER" id="PTHR20914:SF25">
    <property type="entry name" value="PHOSPHOLIPASE A2 INHIBITOR AND LY6_PLAUR DOMAIN-CONTAINING PROTEIN"/>
    <property type="match status" value="1"/>
</dbReference>
<keyword evidence="3" id="KW-1015">Disulfide bond</keyword>
<dbReference type="GO" id="GO:0019834">
    <property type="term" value="F:phospholipase A2 inhibitor activity"/>
    <property type="evidence" value="ECO:0007669"/>
    <property type="project" value="UniProtKB-KW"/>
</dbReference>
<keyword evidence="4" id="KW-1133">Transmembrane helix</keyword>
<dbReference type="RefSeq" id="XP_026537219.1">
    <property type="nucleotide sequence ID" value="XM_026681434.1"/>
</dbReference>
<dbReference type="PANTHER" id="PTHR20914">
    <property type="entry name" value="LY6/PLAUR DOMAIN-CONTAINING PROTEIN 8"/>
    <property type="match status" value="1"/>
</dbReference>
<reference evidence="8" key="1">
    <citation type="submission" date="2025-08" db="UniProtKB">
        <authorList>
            <consortium name="RefSeq"/>
        </authorList>
    </citation>
    <scope>IDENTIFICATION</scope>
</reference>
<feature type="transmembrane region" description="Helical" evidence="4">
    <location>
        <begin position="201"/>
        <end position="222"/>
    </location>
</feature>
<keyword evidence="8" id="KW-0593">Phospholipase A2 inhibitor</keyword>
<keyword evidence="5" id="KW-0732">Signal</keyword>
<dbReference type="KEGG" id="nss:113421176"/>
<keyword evidence="7" id="KW-1185">Reference proteome</keyword>
<feature type="domain" description="UPAR/Ly6" evidence="6">
    <location>
        <begin position="118"/>
        <end position="179"/>
    </location>
</feature>
<dbReference type="SUPFAM" id="SSF57302">
    <property type="entry name" value="Snake toxin-like"/>
    <property type="match status" value="2"/>
</dbReference>
<keyword evidence="4" id="KW-0812">Transmembrane</keyword>
<proteinExistence type="predicted"/>
<evidence type="ECO:0000256" key="1">
    <source>
        <dbReference type="ARBA" id="ARBA00004613"/>
    </source>
</evidence>
<organism evidence="7 8">
    <name type="scientific">Notechis scutatus</name>
    <name type="common">mainland tiger snake</name>
    <dbReference type="NCBI Taxonomy" id="8663"/>
    <lineage>
        <taxon>Eukaryota</taxon>
        <taxon>Metazoa</taxon>
        <taxon>Chordata</taxon>
        <taxon>Craniata</taxon>
        <taxon>Vertebrata</taxon>
        <taxon>Euteleostomi</taxon>
        <taxon>Lepidosauria</taxon>
        <taxon>Squamata</taxon>
        <taxon>Bifurcata</taxon>
        <taxon>Unidentata</taxon>
        <taxon>Episquamata</taxon>
        <taxon>Toxicofera</taxon>
        <taxon>Serpentes</taxon>
        <taxon>Colubroidea</taxon>
        <taxon>Elapidae</taxon>
        <taxon>Hydrophiinae</taxon>
        <taxon>Notechis</taxon>
    </lineage>
</organism>
<protein>
    <submittedName>
        <fullName evidence="8">Phospholipase A2 inhibitor and Ly6/PLAUR domain-containing protein-like</fullName>
    </submittedName>
</protein>
<evidence type="ECO:0000313" key="8">
    <source>
        <dbReference type="RefSeq" id="XP_026537219.1"/>
    </source>
</evidence>
<feature type="domain" description="UPAR/Ly6" evidence="6">
    <location>
        <begin position="22"/>
        <end position="103"/>
    </location>
</feature>
<dbReference type="AlphaFoldDB" id="A0A6J1VBH9"/>
<dbReference type="Proteomes" id="UP000504612">
    <property type="component" value="Unplaced"/>
</dbReference>
<name>A0A6J1VBH9_9SAUR</name>
<evidence type="ECO:0000256" key="2">
    <source>
        <dbReference type="ARBA" id="ARBA00022525"/>
    </source>
</evidence>
<keyword evidence="4" id="KW-0472">Membrane</keyword>
<comment type="subcellular location">
    <subcellularLocation>
        <location evidence="1">Secreted</location>
    </subcellularLocation>
</comment>
<evidence type="ECO:0000256" key="3">
    <source>
        <dbReference type="ARBA" id="ARBA00023157"/>
    </source>
</evidence>
<feature type="chain" id="PRO_5026736956" evidence="5">
    <location>
        <begin position="20"/>
        <end position="226"/>
    </location>
</feature>
<dbReference type="CDD" id="cd23572">
    <property type="entry name" value="TFP_LU_ECD_PINLYP_rpt2"/>
    <property type="match status" value="1"/>
</dbReference>
<evidence type="ECO:0000256" key="5">
    <source>
        <dbReference type="SAM" id="SignalP"/>
    </source>
</evidence>
<dbReference type="InterPro" id="IPR045860">
    <property type="entry name" value="Snake_toxin-like_sf"/>
</dbReference>